<dbReference type="SUPFAM" id="SSF54637">
    <property type="entry name" value="Thioesterase/thiol ester dehydrase-isomerase"/>
    <property type="match status" value="1"/>
</dbReference>
<dbReference type="PANTHER" id="PTHR31793">
    <property type="entry name" value="4-HYDROXYBENZOYL-COA THIOESTERASE FAMILY MEMBER"/>
    <property type="match status" value="1"/>
</dbReference>
<accession>A0ABD6D7I4</accession>
<evidence type="ECO:0000313" key="2">
    <source>
        <dbReference type="Proteomes" id="UP001597052"/>
    </source>
</evidence>
<sequence length="137" mass="14965">MDIDHPFTTPVSVRFRDIDAFGHVNNAVHVSYIEEARVAYFEQVLGVDLGSVGTVVASLSVDYCQPIELDDEVVVETTVPEIGTTSLTLDHELRVDGEIVATATVVLVQYDYEADEPVAIPDAWRSTIAAFEGHATE</sequence>
<gene>
    <name evidence="1" type="ORF">ACFSBW_08715</name>
</gene>
<name>A0ABD6D7I4_9EURY</name>
<dbReference type="AlphaFoldDB" id="A0ABD6D7I4"/>
<dbReference type="EC" id="3.1.2.-" evidence="1"/>
<comment type="caution">
    <text evidence="1">The sequence shown here is derived from an EMBL/GenBank/DDBJ whole genome shotgun (WGS) entry which is preliminary data.</text>
</comment>
<keyword evidence="2" id="KW-1185">Reference proteome</keyword>
<dbReference type="InterPro" id="IPR050563">
    <property type="entry name" value="4-hydroxybenzoyl-CoA_TE"/>
</dbReference>
<dbReference type="Proteomes" id="UP001597052">
    <property type="component" value="Unassembled WGS sequence"/>
</dbReference>
<reference evidence="1 2" key="1">
    <citation type="journal article" date="2019" name="Int. J. Syst. Evol. Microbiol.">
        <title>The Global Catalogue of Microorganisms (GCM) 10K type strain sequencing project: providing services to taxonomists for standard genome sequencing and annotation.</title>
        <authorList>
            <consortium name="The Broad Institute Genomics Platform"/>
            <consortium name="The Broad Institute Genome Sequencing Center for Infectious Disease"/>
            <person name="Wu L."/>
            <person name="Ma J."/>
        </authorList>
    </citation>
    <scope>NUCLEOTIDE SEQUENCE [LARGE SCALE GENOMIC DNA]</scope>
    <source>
        <strain evidence="1 2">CGMCC 1.10593</strain>
    </source>
</reference>
<protein>
    <submittedName>
        <fullName evidence="1">Acyl-CoA thioesterase</fullName>
        <ecNumber evidence="1">3.1.2.-</ecNumber>
    </submittedName>
</protein>
<dbReference type="GO" id="GO:0016787">
    <property type="term" value="F:hydrolase activity"/>
    <property type="evidence" value="ECO:0007669"/>
    <property type="project" value="UniProtKB-KW"/>
</dbReference>
<organism evidence="1 2">
    <name type="scientific">Halohasta litorea</name>
    <dbReference type="NCBI Taxonomy" id="869891"/>
    <lineage>
        <taxon>Archaea</taxon>
        <taxon>Methanobacteriati</taxon>
        <taxon>Methanobacteriota</taxon>
        <taxon>Stenosarchaea group</taxon>
        <taxon>Halobacteria</taxon>
        <taxon>Halobacteriales</taxon>
        <taxon>Haloferacaceae</taxon>
        <taxon>Halohasta</taxon>
    </lineage>
</organism>
<dbReference type="EMBL" id="JBHUDM010000002">
    <property type="protein sequence ID" value="MFD1641953.1"/>
    <property type="molecule type" value="Genomic_DNA"/>
</dbReference>
<proteinExistence type="predicted"/>
<dbReference type="CDD" id="cd00586">
    <property type="entry name" value="4HBT"/>
    <property type="match status" value="1"/>
</dbReference>
<dbReference type="InterPro" id="IPR029069">
    <property type="entry name" value="HotDog_dom_sf"/>
</dbReference>
<evidence type="ECO:0000313" key="1">
    <source>
        <dbReference type="EMBL" id="MFD1641953.1"/>
    </source>
</evidence>
<dbReference type="Gene3D" id="3.10.129.10">
    <property type="entry name" value="Hotdog Thioesterase"/>
    <property type="match status" value="1"/>
</dbReference>
<keyword evidence="1" id="KW-0378">Hydrolase</keyword>
<dbReference type="RefSeq" id="WP_256395671.1">
    <property type="nucleotide sequence ID" value="NZ_JANHDJ010000002.1"/>
</dbReference>
<dbReference type="PANTHER" id="PTHR31793:SF24">
    <property type="entry name" value="LONG-CHAIN ACYL-COA THIOESTERASE FADM"/>
    <property type="match status" value="1"/>
</dbReference>
<dbReference type="Pfam" id="PF13279">
    <property type="entry name" value="4HBT_2"/>
    <property type="match status" value="1"/>
</dbReference>